<keyword evidence="5" id="KW-1185">Reference proteome</keyword>
<dbReference type="KEGG" id="sphj:BSL82_07925"/>
<organism evidence="4 5">
    <name type="scientific">Tardibacter chloracetimidivorans</name>
    <dbReference type="NCBI Taxonomy" id="1921510"/>
    <lineage>
        <taxon>Bacteria</taxon>
        <taxon>Pseudomonadati</taxon>
        <taxon>Pseudomonadota</taxon>
        <taxon>Alphaproteobacteria</taxon>
        <taxon>Sphingomonadales</taxon>
        <taxon>Sphingomonadaceae</taxon>
        <taxon>Tardibacter</taxon>
    </lineage>
</organism>
<feature type="modified residue" description="Phosphohistidine" evidence="2">
    <location>
        <position position="61"/>
    </location>
</feature>
<dbReference type="SUPFAM" id="SSF47226">
    <property type="entry name" value="Histidine-containing phosphotransfer domain, HPT domain"/>
    <property type="match status" value="1"/>
</dbReference>
<dbReference type="OrthoDB" id="7448591at2"/>
<dbReference type="PROSITE" id="PS50894">
    <property type="entry name" value="HPT"/>
    <property type="match status" value="1"/>
</dbReference>
<evidence type="ECO:0000256" key="2">
    <source>
        <dbReference type="PROSITE-ProRule" id="PRU00110"/>
    </source>
</evidence>
<dbReference type="InterPro" id="IPR008207">
    <property type="entry name" value="Sig_transdc_His_kin_Hpt_dom"/>
</dbReference>
<dbReference type="RefSeq" id="WP_072596794.1">
    <property type="nucleotide sequence ID" value="NZ_CP018221.1"/>
</dbReference>
<dbReference type="STRING" id="1921510.BSL82_07925"/>
<dbReference type="Pfam" id="PF01627">
    <property type="entry name" value="Hpt"/>
    <property type="match status" value="1"/>
</dbReference>
<keyword evidence="1" id="KW-0902">Two-component regulatory system</keyword>
<dbReference type="EMBL" id="CP018221">
    <property type="protein sequence ID" value="API59245.1"/>
    <property type="molecule type" value="Genomic_DNA"/>
</dbReference>
<gene>
    <name evidence="4" type="ORF">BSL82_07925</name>
</gene>
<evidence type="ECO:0000259" key="3">
    <source>
        <dbReference type="PROSITE" id="PS50894"/>
    </source>
</evidence>
<dbReference type="AlphaFoldDB" id="A0A1L3ZUE3"/>
<evidence type="ECO:0000313" key="4">
    <source>
        <dbReference type="EMBL" id="API59245.1"/>
    </source>
</evidence>
<reference evidence="5" key="1">
    <citation type="submission" date="2016-11" db="EMBL/GenBank/DDBJ databases">
        <title>Complete Genome Sequence of alachlor-degrading Sphingomonas sp. strain JJ-A5.</title>
        <authorList>
            <person name="Lee H."/>
            <person name="Ka J.-O."/>
        </authorList>
    </citation>
    <scope>NUCLEOTIDE SEQUENCE [LARGE SCALE GENOMIC DNA]</scope>
    <source>
        <strain evidence="5">JJ-A5</strain>
    </source>
</reference>
<feature type="domain" description="HPt" evidence="3">
    <location>
        <begin position="22"/>
        <end position="117"/>
    </location>
</feature>
<name>A0A1L3ZUE3_9SPHN</name>
<accession>A0A1L3ZUE3</accession>
<dbReference type="Proteomes" id="UP000182063">
    <property type="component" value="Chromosome"/>
</dbReference>
<dbReference type="GO" id="GO:0004672">
    <property type="term" value="F:protein kinase activity"/>
    <property type="evidence" value="ECO:0007669"/>
    <property type="project" value="UniProtKB-ARBA"/>
</dbReference>
<keyword evidence="2" id="KW-0597">Phosphoprotein</keyword>
<evidence type="ECO:0000256" key="1">
    <source>
        <dbReference type="ARBA" id="ARBA00023012"/>
    </source>
</evidence>
<keyword evidence="4" id="KW-0808">Transferase</keyword>
<dbReference type="Gene3D" id="1.20.120.160">
    <property type="entry name" value="HPT domain"/>
    <property type="match status" value="1"/>
</dbReference>
<protein>
    <submittedName>
        <fullName evidence="4">Histidine phosphotransferase</fullName>
    </submittedName>
</protein>
<proteinExistence type="predicted"/>
<sequence length="135" mass="15271">MLDQVEDEIVDTRVFERARAELGGAFLRILSYFREDGVKAVDRIEHAMRNGDSASLVLPAHTLKGEARHFGALSLGDLAETIEMGARRCVDHQETPEELLVPVARLRSMFEQTLAWFDKETNPLVARRKQQNHAS</sequence>
<evidence type="ECO:0000313" key="5">
    <source>
        <dbReference type="Proteomes" id="UP000182063"/>
    </source>
</evidence>
<dbReference type="GO" id="GO:0000160">
    <property type="term" value="P:phosphorelay signal transduction system"/>
    <property type="evidence" value="ECO:0007669"/>
    <property type="project" value="UniProtKB-KW"/>
</dbReference>
<dbReference type="InterPro" id="IPR036641">
    <property type="entry name" value="HPT_dom_sf"/>
</dbReference>